<protein>
    <submittedName>
        <fullName evidence="7">Two-component response regulator ORR21-like</fullName>
    </submittedName>
</protein>
<keyword evidence="1" id="KW-0902">Two-component regulatory system</keyword>
<dbReference type="Proteomes" id="UP000694853">
    <property type="component" value="Unplaced"/>
</dbReference>
<evidence type="ECO:0000256" key="1">
    <source>
        <dbReference type="ARBA" id="ARBA00023012"/>
    </source>
</evidence>
<evidence type="ECO:0000259" key="5">
    <source>
        <dbReference type="PROSITE" id="PS50110"/>
    </source>
</evidence>
<evidence type="ECO:0000256" key="3">
    <source>
        <dbReference type="ARBA" id="ARBA00023163"/>
    </source>
</evidence>
<dbReference type="AlphaFoldDB" id="A0A8B8KHG1"/>
<evidence type="ECO:0000313" key="7">
    <source>
        <dbReference type="RefSeq" id="XP_027343255.1"/>
    </source>
</evidence>
<sequence length="195" mass="21998">MAISSNDVLSSMFPAGISVFAIDEDIKVLQSIEQMCMENNYQVTACNDCTFALNLVNDGRLSFDIILIDVRMSNTDGYEFLRHAFQDIDICVSNDVQFAVMSDNDDPNVVLESINDGACDFWIKPLREEQIKNIWRHVARKVLNDKKEQTNLGSLENNNDQNKRNNDSEVNSYVIDATEGVQTNSNLNEADESES</sequence>
<dbReference type="SUPFAM" id="SSF52172">
    <property type="entry name" value="CheY-like"/>
    <property type="match status" value="1"/>
</dbReference>
<evidence type="ECO:0000256" key="4">
    <source>
        <dbReference type="PROSITE-ProRule" id="PRU00169"/>
    </source>
</evidence>
<organism evidence="6 7">
    <name type="scientific">Abrus precatorius</name>
    <name type="common">Indian licorice</name>
    <name type="synonym">Glycine abrus</name>
    <dbReference type="NCBI Taxonomy" id="3816"/>
    <lineage>
        <taxon>Eukaryota</taxon>
        <taxon>Viridiplantae</taxon>
        <taxon>Streptophyta</taxon>
        <taxon>Embryophyta</taxon>
        <taxon>Tracheophyta</taxon>
        <taxon>Spermatophyta</taxon>
        <taxon>Magnoliopsida</taxon>
        <taxon>eudicotyledons</taxon>
        <taxon>Gunneridae</taxon>
        <taxon>Pentapetalae</taxon>
        <taxon>rosids</taxon>
        <taxon>fabids</taxon>
        <taxon>Fabales</taxon>
        <taxon>Fabaceae</taxon>
        <taxon>Papilionoideae</taxon>
        <taxon>50 kb inversion clade</taxon>
        <taxon>NPAAA clade</taxon>
        <taxon>indigoferoid/millettioid clade</taxon>
        <taxon>Abreae</taxon>
        <taxon>Abrus</taxon>
    </lineage>
</organism>
<feature type="domain" description="Response regulatory" evidence="5">
    <location>
        <begin position="18"/>
        <end position="139"/>
    </location>
</feature>
<dbReference type="InterPro" id="IPR001789">
    <property type="entry name" value="Sig_transdc_resp-reg_receiver"/>
</dbReference>
<reference evidence="7" key="2">
    <citation type="submission" date="2025-08" db="UniProtKB">
        <authorList>
            <consortium name="RefSeq"/>
        </authorList>
    </citation>
    <scope>IDENTIFICATION</scope>
    <source>
        <tissue evidence="7">Young leaves</tissue>
    </source>
</reference>
<dbReference type="RefSeq" id="XP_027343255.1">
    <property type="nucleotide sequence ID" value="XM_027487454.1"/>
</dbReference>
<dbReference type="PANTHER" id="PTHR43874:SF206">
    <property type="entry name" value="RESPONSE REGULATOR RECEIVER DOMAIN PROTEIN"/>
    <property type="match status" value="1"/>
</dbReference>
<dbReference type="GO" id="GO:0009736">
    <property type="term" value="P:cytokinin-activated signaling pathway"/>
    <property type="evidence" value="ECO:0007669"/>
    <property type="project" value="InterPro"/>
</dbReference>
<dbReference type="SMART" id="SM00448">
    <property type="entry name" value="REC"/>
    <property type="match status" value="1"/>
</dbReference>
<dbReference type="InterPro" id="IPR045279">
    <property type="entry name" value="ARR-like"/>
</dbReference>
<keyword evidence="3" id="KW-0804">Transcription</keyword>
<dbReference type="Pfam" id="PF00072">
    <property type="entry name" value="Response_reg"/>
    <property type="match status" value="1"/>
</dbReference>
<dbReference type="Gene3D" id="3.40.50.2300">
    <property type="match status" value="1"/>
</dbReference>
<keyword evidence="2" id="KW-0805">Transcription regulation</keyword>
<gene>
    <name evidence="7" type="primary">LOC113855824</name>
</gene>
<dbReference type="InterPro" id="IPR011006">
    <property type="entry name" value="CheY-like_superfamily"/>
</dbReference>
<evidence type="ECO:0000313" key="6">
    <source>
        <dbReference type="Proteomes" id="UP000694853"/>
    </source>
</evidence>
<feature type="modified residue" description="4-aspartylphosphate" evidence="4">
    <location>
        <position position="69"/>
    </location>
</feature>
<dbReference type="KEGG" id="aprc:113855824"/>
<evidence type="ECO:0000256" key="2">
    <source>
        <dbReference type="ARBA" id="ARBA00023015"/>
    </source>
</evidence>
<accession>A0A8B8KHG1</accession>
<keyword evidence="4" id="KW-0597">Phosphoprotein</keyword>
<keyword evidence="6" id="KW-1185">Reference proteome</keyword>
<proteinExistence type="predicted"/>
<name>A0A8B8KHG1_ABRPR</name>
<dbReference type="GO" id="GO:0000160">
    <property type="term" value="P:phosphorelay signal transduction system"/>
    <property type="evidence" value="ECO:0007669"/>
    <property type="project" value="UniProtKB-KW"/>
</dbReference>
<dbReference type="PROSITE" id="PS50110">
    <property type="entry name" value="RESPONSE_REGULATORY"/>
    <property type="match status" value="1"/>
</dbReference>
<dbReference type="PANTHER" id="PTHR43874">
    <property type="entry name" value="TWO-COMPONENT RESPONSE REGULATOR"/>
    <property type="match status" value="1"/>
</dbReference>
<reference evidence="6" key="1">
    <citation type="journal article" date="2019" name="Toxins">
        <title>Detection of Abrin-Like and Prepropulchellin-Like Toxin Genes and Transcripts Using Whole Genome Sequencing and Full-Length Transcript Sequencing of Abrus precatorius.</title>
        <authorList>
            <person name="Hovde B.T."/>
            <person name="Daligault H.E."/>
            <person name="Hanschen E.R."/>
            <person name="Kunde Y.A."/>
            <person name="Johnson M.B."/>
            <person name="Starkenburg S.R."/>
            <person name="Johnson S.L."/>
        </authorList>
    </citation>
    <scope>NUCLEOTIDE SEQUENCE [LARGE SCALE GENOMIC DNA]</scope>
</reference>
<dbReference type="GeneID" id="113855824"/>